<dbReference type="InterPro" id="IPR001789">
    <property type="entry name" value="Sig_transdc_resp-reg_receiver"/>
</dbReference>
<dbReference type="InterPro" id="IPR011006">
    <property type="entry name" value="CheY-like_superfamily"/>
</dbReference>
<dbReference type="SUPFAM" id="SSF46894">
    <property type="entry name" value="C-terminal effector domain of the bipartite response regulators"/>
    <property type="match status" value="1"/>
</dbReference>
<accession>A0A6J4QL09</accession>
<dbReference type="PANTHER" id="PTHR43214">
    <property type="entry name" value="TWO-COMPONENT RESPONSE REGULATOR"/>
    <property type="match status" value="1"/>
</dbReference>
<dbReference type="GO" id="GO:0003677">
    <property type="term" value="F:DNA binding"/>
    <property type="evidence" value="ECO:0007669"/>
    <property type="project" value="UniProtKB-KW"/>
</dbReference>
<dbReference type="PRINTS" id="PR00038">
    <property type="entry name" value="HTHLUXR"/>
</dbReference>
<keyword evidence="1 3" id="KW-0597">Phosphoprotein</keyword>
<evidence type="ECO:0000259" key="4">
    <source>
        <dbReference type="PROSITE" id="PS50043"/>
    </source>
</evidence>
<dbReference type="InterPro" id="IPR016032">
    <property type="entry name" value="Sig_transdc_resp-reg_C-effctor"/>
</dbReference>
<dbReference type="PROSITE" id="PS00622">
    <property type="entry name" value="HTH_LUXR_1"/>
    <property type="match status" value="1"/>
</dbReference>
<evidence type="ECO:0000256" key="3">
    <source>
        <dbReference type="PROSITE-ProRule" id="PRU00169"/>
    </source>
</evidence>
<dbReference type="CDD" id="cd06170">
    <property type="entry name" value="LuxR_C_like"/>
    <property type="match status" value="1"/>
</dbReference>
<proteinExistence type="predicted"/>
<evidence type="ECO:0000256" key="2">
    <source>
        <dbReference type="ARBA" id="ARBA00023125"/>
    </source>
</evidence>
<name>A0A6J4QL09_9ACTN</name>
<gene>
    <name evidence="6" type="ORF">AVDCRST_MAG28-1031</name>
</gene>
<evidence type="ECO:0000259" key="5">
    <source>
        <dbReference type="PROSITE" id="PS50110"/>
    </source>
</evidence>
<dbReference type="Gene3D" id="3.40.50.2300">
    <property type="match status" value="1"/>
</dbReference>
<dbReference type="InterPro" id="IPR039420">
    <property type="entry name" value="WalR-like"/>
</dbReference>
<feature type="modified residue" description="4-aspartylphosphate" evidence="3">
    <location>
        <position position="54"/>
    </location>
</feature>
<organism evidence="6">
    <name type="scientific">uncultured Rubrobacteraceae bacterium</name>
    <dbReference type="NCBI Taxonomy" id="349277"/>
    <lineage>
        <taxon>Bacteria</taxon>
        <taxon>Bacillati</taxon>
        <taxon>Actinomycetota</taxon>
        <taxon>Rubrobacteria</taxon>
        <taxon>Rubrobacterales</taxon>
        <taxon>Rubrobacteraceae</taxon>
        <taxon>environmental samples</taxon>
    </lineage>
</organism>
<dbReference type="PROSITE" id="PS50043">
    <property type="entry name" value="HTH_LUXR_2"/>
    <property type="match status" value="1"/>
</dbReference>
<evidence type="ECO:0000256" key="1">
    <source>
        <dbReference type="ARBA" id="ARBA00022553"/>
    </source>
</evidence>
<dbReference type="InterPro" id="IPR000792">
    <property type="entry name" value="Tscrpt_reg_LuxR_C"/>
</dbReference>
<sequence length="217" mass="23968">MIQVAIVDDQPLFTDGLGRIVGAQQDMEVVGVAHDGESGVRMCEELRPDVILMDINMPVMDGVTATGKIRQILPDVKVLILTVNADDMNVFQGIKAGATGYLLKDCTPEDLSRAIETVYAGDTIMSPEVARKMLLAFEEVDEEPEAPDLSSRELDVLRAIARGKGNKQVATELNISDKTVRNHVSNIYKKLHIYDRTQAVLYALREGLIETDDIEDR</sequence>
<dbReference type="SUPFAM" id="SSF52172">
    <property type="entry name" value="CheY-like"/>
    <property type="match status" value="1"/>
</dbReference>
<dbReference type="Pfam" id="PF00196">
    <property type="entry name" value="GerE"/>
    <property type="match status" value="1"/>
</dbReference>
<evidence type="ECO:0000313" key="6">
    <source>
        <dbReference type="EMBL" id="CAA9447487.1"/>
    </source>
</evidence>
<dbReference type="PROSITE" id="PS50110">
    <property type="entry name" value="RESPONSE_REGULATORY"/>
    <property type="match status" value="1"/>
</dbReference>
<dbReference type="GO" id="GO:0006355">
    <property type="term" value="P:regulation of DNA-templated transcription"/>
    <property type="evidence" value="ECO:0007669"/>
    <property type="project" value="InterPro"/>
</dbReference>
<keyword evidence="2" id="KW-0238">DNA-binding</keyword>
<dbReference type="PANTHER" id="PTHR43214:SF43">
    <property type="entry name" value="TWO-COMPONENT RESPONSE REGULATOR"/>
    <property type="match status" value="1"/>
</dbReference>
<reference evidence="6" key="1">
    <citation type="submission" date="2020-02" db="EMBL/GenBank/DDBJ databases">
        <authorList>
            <person name="Meier V. D."/>
        </authorList>
    </citation>
    <scope>NUCLEOTIDE SEQUENCE</scope>
    <source>
        <strain evidence="6">AVDCRST_MAG28</strain>
    </source>
</reference>
<dbReference type="EMBL" id="CADCVE010000022">
    <property type="protein sequence ID" value="CAA9447487.1"/>
    <property type="molecule type" value="Genomic_DNA"/>
</dbReference>
<dbReference type="InterPro" id="IPR058245">
    <property type="entry name" value="NreC/VraR/RcsB-like_REC"/>
</dbReference>
<evidence type="ECO:0008006" key="7">
    <source>
        <dbReference type="Google" id="ProtNLM"/>
    </source>
</evidence>
<protein>
    <recommendedName>
        <fullName evidence="7">Two-component transcriptional response regulator, LuxR family</fullName>
    </recommendedName>
</protein>
<dbReference type="AlphaFoldDB" id="A0A6J4QL09"/>
<dbReference type="SMART" id="SM00421">
    <property type="entry name" value="HTH_LUXR"/>
    <property type="match status" value="1"/>
</dbReference>
<dbReference type="Pfam" id="PF00072">
    <property type="entry name" value="Response_reg"/>
    <property type="match status" value="1"/>
</dbReference>
<feature type="domain" description="HTH luxR-type" evidence="4">
    <location>
        <begin position="142"/>
        <end position="207"/>
    </location>
</feature>
<dbReference type="CDD" id="cd17535">
    <property type="entry name" value="REC_NarL-like"/>
    <property type="match status" value="1"/>
</dbReference>
<dbReference type="GO" id="GO:0000160">
    <property type="term" value="P:phosphorelay signal transduction system"/>
    <property type="evidence" value="ECO:0007669"/>
    <property type="project" value="InterPro"/>
</dbReference>
<dbReference type="SMART" id="SM00448">
    <property type="entry name" value="REC"/>
    <property type="match status" value="1"/>
</dbReference>
<feature type="domain" description="Response regulatory" evidence="5">
    <location>
        <begin position="3"/>
        <end position="119"/>
    </location>
</feature>